<name>A0A5C3P925_9APHY</name>
<dbReference type="Proteomes" id="UP000308197">
    <property type="component" value="Unassembled WGS sequence"/>
</dbReference>
<proteinExistence type="predicted"/>
<sequence>MAHMANLSSYDEPSYFPFPLLDHHLASHNDNTGVPIQWFMPQYTAVVPLISLPQPFLLNWTSLPACIPPIGGFAADVAYNPNIATLPLFCSNFGTTQSLAENDAGSPVIRAPQPIHPISFDAILAECASSSSTDCQPATQSFEHAILQSSSCAVNVTSTRAIDDPDSV</sequence>
<organism evidence="1 2">
    <name type="scientific">Polyporus arcularius HHB13444</name>
    <dbReference type="NCBI Taxonomy" id="1314778"/>
    <lineage>
        <taxon>Eukaryota</taxon>
        <taxon>Fungi</taxon>
        <taxon>Dikarya</taxon>
        <taxon>Basidiomycota</taxon>
        <taxon>Agaricomycotina</taxon>
        <taxon>Agaricomycetes</taxon>
        <taxon>Polyporales</taxon>
        <taxon>Polyporaceae</taxon>
        <taxon>Polyporus</taxon>
    </lineage>
</organism>
<dbReference type="InParanoid" id="A0A5C3P925"/>
<evidence type="ECO:0000313" key="1">
    <source>
        <dbReference type="EMBL" id="TFK85078.1"/>
    </source>
</evidence>
<evidence type="ECO:0000313" key="2">
    <source>
        <dbReference type="Proteomes" id="UP000308197"/>
    </source>
</evidence>
<keyword evidence="2" id="KW-1185">Reference proteome</keyword>
<dbReference type="EMBL" id="ML211275">
    <property type="protein sequence ID" value="TFK85078.1"/>
    <property type="molecule type" value="Genomic_DNA"/>
</dbReference>
<reference evidence="1 2" key="1">
    <citation type="journal article" date="2019" name="Nat. Ecol. Evol.">
        <title>Megaphylogeny resolves global patterns of mushroom evolution.</title>
        <authorList>
            <person name="Varga T."/>
            <person name="Krizsan K."/>
            <person name="Foldi C."/>
            <person name="Dima B."/>
            <person name="Sanchez-Garcia M."/>
            <person name="Sanchez-Ramirez S."/>
            <person name="Szollosi G.J."/>
            <person name="Szarkandi J.G."/>
            <person name="Papp V."/>
            <person name="Albert L."/>
            <person name="Andreopoulos W."/>
            <person name="Angelini C."/>
            <person name="Antonin V."/>
            <person name="Barry K.W."/>
            <person name="Bougher N.L."/>
            <person name="Buchanan P."/>
            <person name="Buyck B."/>
            <person name="Bense V."/>
            <person name="Catcheside P."/>
            <person name="Chovatia M."/>
            <person name="Cooper J."/>
            <person name="Damon W."/>
            <person name="Desjardin D."/>
            <person name="Finy P."/>
            <person name="Geml J."/>
            <person name="Haridas S."/>
            <person name="Hughes K."/>
            <person name="Justo A."/>
            <person name="Karasinski D."/>
            <person name="Kautmanova I."/>
            <person name="Kiss B."/>
            <person name="Kocsube S."/>
            <person name="Kotiranta H."/>
            <person name="LaButti K.M."/>
            <person name="Lechner B.E."/>
            <person name="Liimatainen K."/>
            <person name="Lipzen A."/>
            <person name="Lukacs Z."/>
            <person name="Mihaltcheva S."/>
            <person name="Morgado L.N."/>
            <person name="Niskanen T."/>
            <person name="Noordeloos M.E."/>
            <person name="Ohm R.A."/>
            <person name="Ortiz-Santana B."/>
            <person name="Ovrebo C."/>
            <person name="Racz N."/>
            <person name="Riley R."/>
            <person name="Savchenko A."/>
            <person name="Shiryaev A."/>
            <person name="Soop K."/>
            <person name="Spirin V."/>
            <person name="Szebenyi C."/>
            <person name="Tomsovsky M."/>
            <person name="Tulloss R.E."/>
            <person name="Uehling J."/>
            <person name="Grigoriev I.V."/>
            <person name="Vagvolgyi C."/>
            <person name="Papp T."/>
            <person name="Martin F.M."/>
            <person name="Miettinen O."/>
            <person name="Hibbett D.S."/>
            <person name="Nagy L.G."/>
        </authorList>
    </citation>
    <scope>NUCLEOTIDE SEQUENCE [LARGE SCALE GENOMIC DNA]</scope>
    <source>
        <strain evidence="1 2">HHB13444</strain>
    </source>
</reference>
<dbReference type="AlphaFoldDB" id="A0A5C3P925"/>
<protein>
    <submittedName>
        <fullName evidence="1">Uncharacterized protein</fullName>
    </submittedName>
</protein>
<accession>A0A5C3P925</accession>
<gene>
    <name evidence="1" type="ORF">K466DRAFT_601473</name>
</gene>